<comment type="pathway">
    <text evidence="6">Metabolic intermediate biosynthesis; acetyl-CoA biosynthesis; acetyl-CoA from acetate: step 1/2.</text>
</comment>
<dbReference type="EMBL" id="AP027370">
    <property type="protein sequence ID" value="BDY13865.1"/>
    <property type="molecule type" value="Genomic_DNA"/>
</dbReference>
<comment type="catalytic activity">
    <reaction evidence="6">
        <text>acetate + ATP = acetyl phosphate + ADP</text>
        <dbReference type="Rhea" id="RHEA:11352"/>
        <dbReference type="ChEBI" id="CHEBI:22191"/>
        <dbReference type="ChEBI" id="CHEBI:30089"/>
        <dbReference type="ChEBI" id="CHEBI:30616"/>
        <dbReference type="ChEBI" id="CHEBI:456216"/>
        <dbReference type="EC" id="2.7.2.1"/>
    </reaction>
</comment>
<feature type="site" description="Transition state stabilizer" evidence="6">
    <location>
        <position position="220"/>
    </location>
</feature>
<keyword evidence="9" id="KW-1185">Reference proteome</keyword>
<feature type="binding site" evidence="6">
    <location>
        <position position="14"/>
    </location>
    <ligand>
        <name>ATP</name>
        <dbReference type="ChEBI" id="CHEBI:30616"/>
    </ligand>
</feature>
<dbReference type="HAMAP" id="MF_00020">
    <property type="entry name" value="Acetate_kinase"/>
    <property type="match status" value="1"/>
</dbReference>
<proteinExistence type="inferred from homology"/>
<feature type="site" description="Transition state stabilizer" evidence="6">
    <location>
        <position position="159"/>
    </location>
</feature>
<comment type="subcellular location">
    <subcellularLocation>
        <location evidence="6">Cytoplasm</location>
    </subcellularLocation>
</comment>
<dbReference type="InterPro" id="IPR000890">
    <property type="entry name" value="Aliphatic_acid_kin_short-chain"/>
</dbReference>
<evidence type="ECO:0000256" key="1">
    <source>
        <dbReference type="ARBA" id="ARBA00008748"/>
    </source>
</evidence>
<keyword evidence="2 6" id="KW-0808">Transferase</keyword>
<feature type="binding site" evidence="6">
    <location>
        <begin position="305"/>
        <end position="309"/>
    </location>
    <ligand>
        <name>ATP</name>
        <dbReference type="ChEBI" id="CHEBI:30616"/>
    </ligand>
</feature>
<evidence type="ECO:0000256" key="6">
    <source>
        <dbReference type="HAMAP-Rule" id="MF_00020"/>
    </source>
</evidence>
<dbReference type="CDD" id="cd24010">
    <property type="entry name" value="ASKHA_NBD_AcK_PK"/>
    <property type="match status" value="1"/>
</dbReference>
<dbReference type="InterPro" id="IPR004372">
    <property type="entry name" value="Ac/propionate_kinase"/>
</dbReference>
<organism evidence="8 9">
    <name type="scientific">Hydrogenimonas cancrithermarum</name>
    <dbReference type="NCBI Taxonomy" id="2993563"/>
    <lineage>
        <taxon>Bacteria</taxon>
        <taxon>Pseudomonadati</taxon>
        <taxon>Campylobacterota</taxon>
        <taxon>Epsilonproteobacteria</taxon>
        <taxon>Campylobacterales</taxon>
        <taxon>Hydrogenimonadaceae</taxon>
        <taxon>Hydrogenimonas</taxon>
    </lineage>
</organism>
<dbReference type="EC" id="2.7.2.1" evidence="6"/>
<dbReference type="GO" id="GO:0016301">
    <property type="term" value="F:kinase activity"/>
    <property type="evidence" value="ECO:0007669"/>
    <property type="project" value="UniProtKB-KW"/>
</dbReference>
<dbReference type="PIRSF" id="PIRSF000722">
    <property type="entry name" value="Acetate_prop_kin"/>
    <property type="match status" value="1"/>
</dbReference>
<dbReference type="Pfam" id="PF00871">
    <property type="entry name" value="Acetate_kinase"/>
    <property type="match status" value="1"/>
</dbReference>
<feature type="active site" description="Proton donor/acceptor" evidence="6">
    <location>
        <position position="127"/>
    </location>
</feature>
<comment type="function">
    <text evidence="6">Catalyzes the formation of acetyl phosphate from acetate and ATP. Can also catalyze the reverse reaction.</text>
</comment>
<feature type="binding site" evidence="6">
    <location>
        <position position="7"/>
    </location>
    <ligand>
        <name>Mg(2+)</name>
        <dbReference type="ChEBI" id="CHEBI:18420"/>
    </ligand>
</feature>
<gene>
    <name evidence="6 8" type="primary">ackA</name>
    <name evidence="8" type="ORF">HCR_21770</name>
</gene>
<evidence type="ECO:0000256" key="7">
    <source>
        <dbReference type="RuleBase" id="RU003835"/>
    </source>
</evidence>
<keyword evidence="3 6" id="KW-0547">Nucleotide-binding</keyword>
<keyword evidence="4 6" id="KW-0418">Kinase</keyword>
<comment type="cofactor">
    <cofactor evidence="6">
        <name>Mg(2+)</name>
        <dbReference type="ChEBI" id="CHEBI:18420"/>
    </cofactor>
    <cofactor evidence="6">
        <name>Mn(2+)</name>
        <dbReference type="ChEBI" id="CHEBI:29035"/>
    </cofactor>
    <text evidence="6">Mg(2+). Can also accept Mn(2+).</text>
</comment>
<feature type="binding site" evidence="6">
    <location>
        <begin position="257"/>
        <end position="259"/>
    </location>
    <ligand>
        <name>ATP</name>
        <dbReference type="ChEBI" id="CHEBI:30616"/>
    </ligand>
</feature>
<dbReference type="InterPro" id="IPR043129">
    <property type="entry name" value="ATPase_NBD"/>
</dbReference>
<comment type="similarity">
    <text evidence="1 6 7">Belongs to the acetokinase family.</text>
</comment>
<evidence type="ECO:0000256" key="5">
    <source>
        <dbReference type="ARBA" id="ARBA00022840"/>
    </source>
</evidence>
<evidence type="ECO:0000313" key="8">
    <source>
        <dbReference type="EMBL" id="BDY13865.1"/>
    </source>
</evidence>
<dbReference type="InterPro" id="IPR023865">
    <property type="entry name" value="Aliphatic_acid_kinase_CS"/>
</dbReference>
<accession>A0ABN6WX55</accession>
<dbReference type="NCBIfam" id="TIGR00016">
    <property type="entry name" value="ackA"/>
    <property type="match status" value="1"/>
</dbReference>
<sequence length="373" mass="40959">MKILVLNAGSSSLKYALYENLGKRVEGNIEHIGEPNGPKDHRTALFEIERELAGHGEIRAFDELDAVGHRVVHGGEKFVEPVQIDERVVEAIRALIPLAPLHNPANLQGIELMRKLIPDIPQVAVFDTAFHQSMEEEAYLYAIPLALYEKYGIRRYGFHGTSHAYVAKEAAKYLKRAPETLNLITLHLGNGASACAVQRGRSVDTSMGFTPLEGLVMGTRSGDIDPEIPIFMQKEGMDADRLLNKESGLKGLCGHNDVRTIEKMAKAGDKTSRTALKIFSRRIKKYIGAYTALLGNVDAVVFTGGIGEHSAMVRRMVCEGLEPLGICLDDTKNRKNVNIVSTEGSGVKILVIPTDEALEIARQTETVLSVHKL</sequence>
<dbReference type="PANTHER" id="PTHR21060:SF15">
    <property type="entry name" value="ACETATE KINASE-RELATED"/>
    <property type="match status" value="1"/>
</dbReference>
<dbReference type="PROSITE" id="PS01075">
    <property type="entry name" value="ACETATE_KINASE_1"/>
    <property type="match status" value="1"/>
</dbReference>
<evidence type="ECO:0000256" key="4">
    <source>
        <dbReference type="ARBA" id="ARBA00022777"/>
    </source>
</evidence>
<feature type="binding site" evidence="6">
    <location>
        <position position="356"/>
    </location>
    <ligand>
        <name>Mg(2+)</name>
        <dbReference type="ChEBI" id="CHEBI:18420"/>
    </ligand>
</feature>
<keyword evidence="6" id="KW-0460">Magnesium</keyword>
<evidence type="ECO:0000256" key="2">
    <source>
        <dbReference type="ARBA" id="ARBA00022679"/>
    </source>
</evidence>
<dbReference type="Proteomes" id="UP001321445">
    <property type="component" value="Chromosome"/>
</dbReference>
<reference evidence="8 9" key="1">
    <citation type="submission" date="2023-03" db="EMBL/GenBank/DDBJ databases">
        <title>Description of Hydrogenimonas sp. ISO32.</title>
        <authorList>
            <person name="Mino S."/>
            <person name="Fukazawa S."/>
            <person name="Sawabe T."/>
        </authorList>
    </citation>
    <scope>NUCLEOTIDE SEQUENCE [LARGE SCALE GENOMIC DNA]</scope>
    <source>
        <strain evidence="8 9">ISO32</strain>
    </source>
</reference>
<dbReference type="PANTHER" id="PTHR21060">
    <property type="entry name" value="ACETATE KINASE"/>
    <property type="match status" value="1"/>
</dbReference>
<dbReference type="PROSITE" id="PS01076">
    <property type="entry name" value="ACETATE_KINASE_2"/>
    <property type="match status" value="1"/>
</dbReference>
<protein>
    <recommendedName>
        <fullName evidence="6">Acetate kinase</fullName>
        <ecNumber evidence="6">2.7.2.1</ecNumber>
    </recommendedName>
    <alternativeName>
        <fullName evidence="6">Acetokinase</fullName>
    </alternativeName>
</protein>
<keyword evidence="6" id="KW-0963">Cytoplasm</keyword>
<keyword evidence="6" id="KW-0479">Metal-binding</keyword>
<evidence type="ECO:0000256" key="3">
    <source>
        <dbReference type="ARBA" id="ARBA00022741"/>
    </source>
</evidence>
<feature type="binding site" evidence="6">
    <location>
        <begin position="187"/>
        <end position="191"/>
    </location>
    <ligand>
        <name>ATP</name>
        <dbReference type="ChEBI" id="CHEBI:30616"/>
    </ligand>
</feature>
<name>A0ABN6WX55_9BACT</name>
<comment type="subunit">
    <text evidence="6">Homodimer.</text>
</comment>
<dbReference type="SUPFAM" id="SSF53067">
    <property type="entry name" value="Actin-like ATPase domain"/>
    <property type="match status" value="2"/>
</dbReference>
<dbReference type="Gene3D" id="3.30.420.40">
    <property type="match status" value="2"/>
</dbReference>
<dbReference type="RefSeq" id="WP_286336807.1">
    <property type="nucleotide sequence ID" value="NZ_AP027370.1"/>
</dbReference>
<feature type="binding site" evidence="6">
    <location>
        <position position="70"/>
    </location>
    <ligand>
        <name>substrate</name>
    </ligand>
</feature>
<keyword evidence="5 6" id="KW-0067">ATP-binding</keyword>
<dbReference type="PRINTS" id="PR00471">
    <property type="entry name" value="ACETATEKNASE"/>
</dbReference>
<evidence type="ECO:0000313" key="9">
    <source>
        <dbReference type="Proteomes" id="UP001321445"/>
    </source>
</evidence>